<dbReference type="Gene3D" id="3.80.10.10">
    <property type="entry name" value="Ribonuclease Inhibitor"/>
    <property type="match status" value="1"/>
</dbReference>
<evidence type="ECO:0000313" key="1">
    <source>
        <dbReference type="EMBL" id="KAG0274532.1"/>
    </source>
</evidence>
<dbReference type="Proteomes" id="UP001194580">
    <property type="component" value="Unassembled WGS sequence"/>
</dbReference>
<evidence type="ECO:0000313" key="2">
    <source>
        <dbReference type="Proteomes" id="UP001194580"/>
    </source>
</evidence>
<dbReference type="AlphaFoldDB" id="A0AAD4DCK4"/>
<accession>A0AAD4DCK4</accession>
<keyword evidence="2" id="KW-1185">Reference proteome</keyword>
<dbReference type="SUPFAM" id="SSF52047">
    <property type="entry name" value="RNI-like"/>
    <property type="match status" value="1"/>
</dbReference>
<proteinExistence type="predicted"/>
<gene>
    <name evidence="1" type="ORF">BGZ95_009685</name>
</gene>
<dbReference type="InterPro" id="IPR032675">
    <property type="entry name" value="LRR_dom_sf"/>
</dbReference>
<name>A0AAD4DCK4_9FUNG</name>
<reference evidence="1" key="1">
    <citation type="journal article" date="2020" name="Fungal Divers.">
        <title>Resolving the Mortierellaceae phylogeny through synthesis of multi-gene phylogenetics and phylogenomics.</title>
        <authorList>
            <person name="Vandepol N."/>
            <person name="Liber J."/>
            <person name="Desiro A."/>
            <person name="Na H."/>
            <person name="Kennedy M."/>
            <person name="Barry K."/>
            <person name="Grigoriev I.V."/>
            <person name="Miller A.N."/>
            <person name="O'Donnell K."/>
            <person name="Stajich J.E."/>
            <person name="Bonito G."/>
        </authorList>
    </citation>
    <scope>NUCLEOTIDE SEQUENCE</scope>
    <source>
        <strain evidence="1">NRRL 28262</strain>
    </source>
</reference>
<sequence>MHLIGGHTHPLDLPEVRSIIANFLSREDCTSCMRVNKDWFQDFAASVWHTIDFDKDYMFANLAPSIIANYAHYIRHAIAIEDLEYVSALQHKSINSLLKLEFNITFCPVALAIFFDVLRRNKSSLKILKMSGHELDAQELEDQRYDAAFFTPIDLSLDESNLTRLHLTYLCLTRQNFSDILESSPHLCMITMYRTLLVSHGAPLQLFQHYGVKSLEANLYQVFYPDNFTHPSPSLLCHFPGLETWIDPTYNLSSIPISMNAIRAEISRRCPRLSSVMFDVDSSQLGPYFTVQLLNGAFTRLKSCTLGYHALDNAMFIGILHHQETLTHVYLTMSKEMWPSSSDNNPNAKSLVNLILRSCRKLEVFSAEGHQIDITVAEEHEWVCRGLRELRVRVLQLDDTESVNDCLELLSVLRRGGQNGLSWLNFQEEFFAIRVCRRLLLMKKLRVVWLGTKDYYLASHRK</sequence>
<organism evidence="1 2">
    <name type="scientific">Linnemannia exigua</name>
    <dbReference type="NCBI Taxonomy" id="604196"/>
    <lineage>
        <taxon>Eukaryota</taxon>
        <taxon>Fungi</taxon>
        <taxon>Fungi incertae sedis</taxon>
        <taxon>Mucoromycota</taxon>
        <taxon>Mortierellomycotina</taxon>
        <taxon>Mortierellomycetes</taxon>
        <taxon>Mortierellales</taxon>
        <taxon>Mortierellaceae</taxon>
        <taxon>Linnemannia</taxon>
    </lineage>
</organism>
<dbReference type="EMBL" id="JAAAIL010000591">
    <property type="protein sequence ID" value="KAG0274532.1"/>
    <property type="molecule type" value="Genomic_DNA"/>
</dbReference>
<protein>
    <submittedName>
        <fullName evidence="1">Uncharacterized protein</fullName>
    </submittedName>
</protein>
<comment type="caution">
    <text evidence="1">The sequence shown here is derived from an EMBL/GenBank/DDBJ whole genome shotgun (WGS) entry which is preliminary data.</text>
</comment>